<feature type="non-terminal residue" evidence="2">
    <location>
        <position position="1"/>
    </location>
</feature>
<organism evidence="2 3">
    <name type="scientific">Candidatus Intestinimonas pullistercoris</name>
    <dbReference type="NCBI Taxonomy" id="2838623"/>
    <lineage>
        <taxon>Bacteria</taxon>
        <taxon>Bacillati</taxon>
        <taxon>Bacillota</taxon>
        <taxon>Clostridia</taxon>
        <taxon>Eubacteriales</taxon>
        <taxon>Intestinimonas</taxon>
    </lineage>
</organism>
<name>A0A9D2NYJ9_9FIRM</name>
<protein>
    <submittedName>
        <fullName evidence="2">Tape measure protein</fullName>
    </submittedName>
</protein>
<dbReference type="EMBL" id="DWWJ01000103">
    <property type="protein sequence ID" value="HJC41061.1"/>
    <property type="molecule type" value="Genomic_DNA"/>
</dbReference>
<dbReference type="Pfam" id="PF20155">
    <property type="entry name" value="TMP_3"/>
    <property type="match status" value="1"/>
</dbReference>
<dbReference type="Proteomes" id="UP000823882">
    <property type="component" value="Unassembled WGS sequence"/>
</dbReference>
<gene>
    <name evidence="2" type="ORF">H9701_05860</name>
</gene>
<evidence type="ECO:0000259" key="1">
    <source>
        <dbReference type="Pfam" id="PF20155"/>
    </source>
</evidence>
<feature type="domain" description="Tape measure protein N-terminal" evidence="1">
    <location>
        <begin position="158"/>
        <end position="315"/>
    </location>
</feature>
<dbReference type="InterPro" id="IPR013491">
    <property type="entry name" value="Tape_meas_N"/>
</dbReference>
<reference evidence="2" key="2">
    <citation type="submission" date="2021-04" db="EMBL/GenBank/DDBJ databases">
        <authorList>
            <person name="Gilroy R."/>
        </authorList>
    </citation>
    <scope>NUCLEOTIDE SEQUENCE</scope>
    <source>
        <strain evidence="2">CHK186-1790</strain>
    </source>
</reference>
<reference evidence="2" key="1">
    <citation type="journal article" date="2021" name="PeerJ">
        <title>Extensive microbial diversity within the chicken gut microbiome revealed by metagenomics and culture.</title>
        <authorList>
            <person name="Gilroy R."/>
            <person name="Ravi A."/>
            <person name="Getino M."/>
            <person name="Pursley I."/>
            <person name="Horton D.L."/>
            <person name="Alikhan N.F."/>
            <person name="Baker D."/>
            <person name="Gharbi K."/>
            <person name="Hall N."/>
            <person name="Watson M."/>
            <person name="Adriaenssens E.M."/>
            <person name="Foster-Nyarko E."/>
            <person name="Jarju S."/>
            <person name="Secka A."/>
            <person name="Antonio M."/>
            <person name="Oren A."/>
            <person name="Chaudhuri R.R."/>
            <person name="La Ragione R."/>
            <person name="Hildebrand F."/>
            <person name="Pallen M.J."/>
        </authorList>
    </citation>
    <scope>NUCLEOTIDE SEQUENCE</scope>
    <source>
        <strain evidence="2">CHK186-1790</strain>
    </source>
</reference>
<comment type="caution">
    <text evidence="2">The sequence shown here is derived from an EMBL/GenBank/DDBJ whole genome shotgun (WGS) entry which is preliminary data.</text>
</comment>
<dbReference type="NCBIfam" id="TIGR02675">
    <property type="entry name" value="tape_meas_nterm"/>
    <property type="match status" value="1"/>
</dbReference>
<sequence>RDLLDTTDAISKMDNRAGAPTGAAGVLSALGQAGLYSMAGDVAGQWAEALVGSAFGSEAGGLFSGALSSAASGAALGTMVGGPGIGTAIGAALGGALGLAGGAAQTFESRDQAFQSYYGGLYETASAATDTSLSAGTETAAQRELDAIAFDRLLGEGRGAQYLEDLRVLAADTPMEYADLTSMSRALATGFGDSPERMLELMSAIGDAGSAVGVSASDMSIMAQALSRMNSSGKANLEYLNIFQDRGVDVIGMLGEALGKSQGDVYDMISKGQISGQDAVNIIQAGMESQYGGAMQTMSETYSGLTSTLEDAMAEIDNATGEGYNRVAAEGLQSDIDAYGGELGDALSQANEIIGEGKAIAENLDRQYSREALSALTLGTSTTVYGEEEAARLQEMHGQYTDLVEQYQTASEEDKAIIAGEIEALKEKAQAMADAGFDASDMAQSLQDVELDLIASIRDLTAAIGSAAWGQDYEISQEMGKGQLAVTDTVDDTGAITSSYRVREGSGIRGRYAYGLERVPYDNYAALLHEGERVLTASQAREADRGGSASSITVNVSGNTFGAGMDEAAVAEAIAQAVARKLQAGFEV</sequence>
<proteinExistence type="predicted"/>
<dbReference type="AlphaFoldDB" id="A0A9D2NYJ9"/>
<evidence type="ECO:0000313" key="2">
    <source>
        <dbReference type="EMBL" id="HJC41061.1"/>
    </source>
</evidence>
<accession>A0A9D2NYJ9</accession>
<evidence type="ECO:0000313" key="3">
    <source>
        <dbReference type="Proteomes" id="UP000823882"/>
    </source>
</evidence>